<dbReference type="InterPro" id="IPR023375">
    <property type="entry name" value="ADC_dom_sf"/>
</dbReference>
<organism evidence="1 2">
    <name type="scientific">Deinococcus yavapaiensis KR-236</name>
    <dbReference type="NCBI Taxonomy" id="694435"/>
    <lineage>
        <taxon>Bacteria</taxon>
        <taxon>Thermotogati</taxon>
        <taxon>Deinococcota</taxon>
        <taxon>Deinococci</taxon>
        <taxon>Deinococcales</taxon>
        <taxon>Deinococcaceae</taxon>
        <taxon>Deinococcus</taxon>
    </lineage>
</organism>
<protein>
    <recommendedName>
        <fullName evidence="3">Acetoacetate decarboxylase</fullName>
    </recommendedName>
</protein>
<dbReference type="Proteomes" id="UP000248326">
    <property type="component" value="Unassembled WGS sequence"/>
</dbReference>
<evidence type="ECO:0000313" key="2">
    <source>
        <dbReference type="Proteomes" id="UP000248326"/>
    </source>
</evidence>
<dbReference type="AlphaFoldDB" id="A0A318S4M3"/>
<evidence type="ECO:0000313" key="1">
    <source>
        <dbReference type="EMBL" id="PYE53543.1"/>
    </source>
</evidence>
<evidence type="ECO:0008006" key="3">
    <source>
        <dbReference type="Google" id="ProtNLM"/>
    </source>
</evidence>
<gene>
    <name evidence="1" type="ORF">DES52_10872</name>
</gene>
<sequence>MMLVNYTSSPVGPYRELLFLGGFFESGGVVHPKVTRIVVDSEASARWGRRNWGLPKEVARFDWQGSDGQGGFVRVEQSGRLLGEFAWTEAGPSVPATTALIPARWGTLAQPCQERVLLTRPRGTGRVRFARLSHALVNPDLFPPLPTPLVSLRVTNFTMRFPPPTFRAGGRGDHTAV</sequence>
<dbReference type="SUPFAM" id="SSF160104">
    <property type="entry name" value="Acetoacetate decarboxylase-like"/>
    <property type="match status" value="1"/>
</dbReference>
<dbReference type="PANTHER" id="PTHR40518:SF1">
    <property type="entry name" value="ACETOACETATE DECARBOXYLASE"/>
    <property type="match status" value="1"/>
</dbReference>
<proteinExistence type="predicted"/>
<dbReference type="PANTHER" id="PTHR40518">
    <property type="entry name" value="ACETOACETATE DECARBOXYLASE"/>
    <property type="match status" value="1"/>
</dbReference>
<accession>A0A318S4M3</accession>
<reference evidence="1 2" key="1">
    <citation type="submission" date="2018-06" db="EMBL/GenBank/DDBJ databases">
        <title>Genomic Encyclopedia of Type Strains, Phase IV (KMG-IV): sequencing the most valuable type-strain genomes for metagenomic binning, comparative biology and taxonomic classification.</title>
        <authorList>
            <person name="Goeker M."/>
        </authorList>
    </citation>
    <scope>NUCLEOTIDE SEQUENCE [LARGE SCALE GENOMIC DNA]</scope>
    <source>
        <strain evidence="1 2">DSM 18048</strain>
    </source>
</reference>
<dbReference type="EMBL" id="QJSX01000008">
    <property type="protein sequence ID" value="PYE53543.1"/>
    <property type="molecule type" value="Genomic_DNA"/>
</dbReference>
<keyword evidence="2" id="KW-1185">Reference proteome</keyword>
<dbReference type="Gene3D" id="2.40.400.10">
    <property type="entry name" value="Acetoacetate decarboxylase-like"/>
    <property type="match status" value="1"/>
</dbReference>
<name>A0A318S4M3_9DEIO</name>
<comment type="caution">
    <text evidence="1">The sequence shown here is derived from an EMBL/GenBank/DDBJ whole genome shotgun (WGS) entry which is preliminary data.</text>
</comment>